<organism evidence="2 3">
    <name type="scientific">Campylobacter concisus UNSWCS</name>
    <dbReference type="NCBI Taxonomy" id="1242968"/>
    <lineage>
        <taxon>Bacteria</taxon>
        <taxon>Pseudomonadati</taxon>
        <taxon>Campylobacterota</taxon>
        <taxon>Epsilonproteobacteria</taxon>
        <taxon>Campylobacterales</taxon>
        <taxon>Campylobacteraceae</taxon>
        <taxon>Campylobacter</taxon>
    </lineage>
</organism>
<reference evidence="2 3" key="1">
    <citation type="journal article" date="2013" name="BMC Genomics">
        <title>Comparative genomics of Campylobacter concisus isolates reveals genetic diversity and provides insights into disease association.</title>
        <authorList>
            <person name="Deshpande N.P."/>
            <person name="Kaakoush N.O."/>
            <person name="Wilkins M.R."/>
            <person name="Mitchell H.M."/>
        </authorList>
    </citation>
    <scope>NUCLEOTIDE SEQUENCE [LARGE SCALE GENOMIC DNA]</scope>
    <source>
        <strain evidence="2 3">UNSWCS</strain>
    </source>
</reference>
<dbReference type="Pfam" id="PF09346">
    <property type="entry name" value="SMI1_KNR4"/>
    <property type="match status" value="1"/>
</dbReference>
<accession>U2FJD7</accession>
<dbReference type="Proteomes" id="UP000016620">
    <property type="component" value="Unassembled WGS sequence"/>
</dbReference>
<dbReference type="PATRIC" id="fig|1242968.3.peg.346"/>
<protein>
    <recommendedName>
        <fullName evidence="1">Knr4/Smi1-like domain-containing protein</fullName>
    </recommendedName>
</protein>
<name>U2FJD7_9BACT</name>
<dbReference type="EMBL" id="ANNG01000006">
    <property type="protein sequence ID" value="ERJ30430.1"/>
    <property type="molecule type" value="Genomic_DNA"/>
</dbReference>
<gene>
    <name evidence="2" type="ORF">UNSWCS_639</name>
</gene>
<proteinExistence type="predicted"/>
<evidence type="ECO:0000313" key="2">
    <source>
        <dbReference type="EMBL" id="ERJ30430.1"/>
    </source>
</evidence>
<dbReference type="SUPFAM" id="SSF160631">
    <property type="entry name" value="SMI1/KNR4-like"/>
    <property type="match status" value="1"/>
</dbReference>
<comment type="caution">
    <text evidence="2">The sequence shown here is derived from an EMBL/GenBank/DDBJ whole genome shotgun (WGS) entry which is preliminary data.</text>
</comment>
<evidence type="ECO:0000259" key="1">
    <source>
        <dbReference type="Pfam" id="PF09346"/>
    </source>
</evidence>
<dbReference type="AlphaFoldDB" id="U2FJD7"/>
<dbReference type="Gene3D" id="3.40.1580.10">
    <property type="entry name" value="SMI1/KNR4-like"/>
    <property type="match status" value="1"/>
</dbReference>
<feature type="domain" description="Knr4/Smi1-like" evidence="1">
    <location>
        <begin position="37"/>
        <end position="148"/>
    </location>
</feature>
<sequence>MFLKLDEIARKLDQIFLPLEQEGMTGMRLLPQKDATSIMQAQKSLGVDFPAKFTELLNKFDLGEFEICNVSFGSRGDYASELVRLNSVDEFGGKWWSGEERPANLIVFAVGDPWIFLLDCTSGAVYAWLLGDKELCSRRVASDFEKFFIALASTYIARLNDEALPSAQQILNFVQADDTALDFLARDGANLVNLGST</sequence>
<dbReference type="InterPro" id="IPR037883">
    <property type="entry name" value="Knr4/Smi1-like_sf"/>
</dbReference>
<dbReference type="InterPro" id="IPR018958">
    <property type="entry name" value="Knr4/Smi1-like_dom"/>
</dbReference>
<evidence type="ECO:0000313" key="3">
    <source>
        <dbReference type="Proteomes" id="UP000016620"/>
    </source>
</evidence>
<dbReference type="RefSeq" id="WP_021087029.1">
    <property type="nucleotide sequence ID" value="NZ_ANNG01000006.1"/>
</dbReference>